<feature type="compositionally biased region" description="Polar residues" evidence="1">
    <location>
        <begin position="75"/>
        <end position="86"/>
    </location>
</feature>
<protein>
    <submittedName>
        <fullName evidence="2">Ribonuclease P</fullName>
    </submittedName>
</protein>
<evidence type="ECO:0000256" key="1">
    <source>
        <dbReference type="SAM" id="MobiDB-lite"/>
    </source>
</evidence>
<dbReference type="EMBL" id="AAKFWE010000046">
    <property type="protein sequence ID" value="ECR3529343.1"/>
    <property type="molecule type" value="Genomic_DNA"/>
</dbReference>
<feature type="region of interest" description="Disordered" evidence="1">
    <location>
        <begin position="64"/>
        <end position="86"/>
    </location>
</feature>
<sequence length="86" mass="10407">DWLEEDSHQLTQEKLVLLDFLRSGWQGEEASGFHRFLEEQQHEESQAWRRDLQDKRSDLDTELQENKNKLHTLETKQATLQKEWSK</sequence>
<proteinExistence type="predicted"/>
<dbReference type="AlphaFoldDB" id="A0A5Z1W4S3"/>
<feature type="non-terminal residue" evidence="2">
    <location>
        <position position="1"/>
    </location>
</feature>
<name>A0A5Z1W4S3_LISMN</name>
<feature type="compositionally biased region" description="Basic and acidic residues" evidence="1">
    <location>
        <begin position="64"/>
        <end position="74"/>
    </location>
</feature>
<organism evidence="2">
    <name type="scientific">Listeria monocytogenes</name>
    <dbReference type="NCBI Taxonomy" id="1639"/>
    <lineage>
        <taxon>Bacteria</taxon>
        <taxon>Bacillati</taxon>
        <taxon>Bacillota</taxon>
        <taxon>Bacilli</taxon>
        <taxon>Bacillales</taxon>
        <taxon>Listeriaceae</taxon>
        <taxon>Listeria</taxon>
    </lineage>
</organism>
<reference evidence="2" key="1">
    <citation type="submission" date="2019-09" db="EMBL/GenBank/DDBJ databases">
        <authorList>
            <person name="Ashton P.M."/>
            <person name="Dallman T."/>
            <person name="Nair S."/>
            <person name="De Pinna E."/>
            <person name="Peters T."/>
            <person name="Grant K."/>
        </authorList>
    </citation>
    <scope>NUCLEOTIDE SEQUENCE</scope>
    <source>
        <strain evidence="2">799105</strain>
    </source>
</reference>
<evidence type="ECO:0000313" key="2">
    <source>
        <dbReference type="EMBL" id="ECR3529343.1"/>
    </source>
</evidence>
<comment type="caution">
    <text evidence="2">The sequence shown here is derived from an EMBL/GenBank/DDBJ whole genome shotgun (WGS) entry which is preliminary data.</text>
</comment>
<accession>A0A5Z1W4S3</accession>
<gene>
    <name evidence="2" type="ORF">F1J22_14165</name>
</gene>